<proteinExistence type="predicted"/>
<dbReference type="Gene3D" id="3.30.300.20">
    <property type="match status" value="1"/>
</dbReference>
<sequence>MDIELEFERVDEVLGVARSRGVELIFDTGHGIDKQGLWPMEVLVASLGGCLNLDLGAVMGLSGYPVEKLTMTLRGHRDDNIPCIDTASYHVDIWSAHLSQQAAEELLSYALGRSTIYNTLAKAVKLDITITAHTS</sequence>
<dbReference type="SUPFAM" id="SSF82784">
    <property type="entry name" value="OsmC-like"/>
    <property type="match status" value="1"/>
</dbReference>
<gene>
    <name evidence="1" type="ORF">SMC1_03590</name>
</gene>
<dbReference type="InterPro" id="IPR036102">
    <property type="entry name" value="OsmC/Ohrsf"/>
</dbReference>
<name>A0A398DXZ5_9BACT</name>
<comment type="caution">
    <text evidence="1">The sequence shown here is derived from an EMBL/GenBank/DDBJ whole genome shotgun (WGS) entry which is preliminary data.</text>
</comment>
<keyword evidence="2" id="KW-1185">Reference proteome</keyword>
<dbReference type="InterPro" id="IPR003718">
    <property type="entry name" value="OsmC/Ohr_fam"/>
</dbReference>
<evidence type="ECO:0000313" key="1">
    <source>
        <dbReference type="EMBL" id="RIE17048.1"/>
    </source>
</evidence>
<evidence type="ECO:0000313" key="2">
    <source>
        <dbReference type="Proteomes" id="UP000266113"/>
    </source>
</evidence>
<dbReference type="PANTHER" id="PTHR34352:SF1">
    <property type="entry name" value="PROTEIN YHFA"/>
    <property type="match status" value="1"/>
</dbReference>
<protein>
    <submittedName>
        <fullName evidence="1">OsmC family peroxiredoxin</fullName>
    </submittedName>
</protein>
<reference evidence="1 2" key="1">
    <citation type="submission" date="2018-09" db="EMBL/GenBank/DDBJ databases">
        <title>Discovery and Ecogenomic Context for Candidatus Cryosericales, a Global Caldiserica Order Active in Thawing Permafrost.</title>
        <authorList>
            <person name="Martinez M.A."/>
            <person name="Woodcroft B.J."/>
            <person name="Ignacio Espinoza J.C."/>
            <person name="Zayed A."/>
            <person name="Singleton C.M."/>
            <person name="Boyd J."/>
            <person name="Li Y.-F."/>
            <person name="Purvine S."/>
            <person name="Maughan H."/>
            <person name="Hodgkins S.B."/>
            <person name="Anderson D."/>
            <person name="Sederholm M."/>
            <person name="Temperton B."/>
            <person name="Saleska S.R."/>
            <person name="Tyson G.W."/>
            <person name="Rich V.I."/>
        </authorList>
    </citation>
    <scope>NUCLEOTIDE SEQUENCE [LARGE SCALE GENOMIC DNA]</scope>
    <source>
        <strain evidence="1 2">SMC1</strain>
    </source>
</reference>
<organism evidence="1 2">
    <name type="scientific">Candidatus Cryosericum septentrionale</name>
    <dbReference type="NCBI Taxonomy" id="2290913"/>
    <lineage>
        <taxon>Bacteria</taxon>
        <taxon>Pseudomonadati</taxon>
        <taxon>Caldisericota/Cryosericota group</taxon>
        <taxon>Candidatus Cryosericota</taxon>
        <taxon>Candidatus Cryosericia</taxon>
        <taxon>Candidatus Cryosericales</taxon>
        <taxon>Candidatus Cryosericaceae</taxon>
        <taxon>Candidatus Cryosericum</taxon>
    </lineage>
</organism>
<dbReference type="AlphaFoldDB" id="A0A398DXZ5"/>
<dbReference type="Proteomes" id="UP000266113">
    <property type="component" value="Unassembled WGS sequence"/>
</dbReference>
<accession>A0A398DXZ5</accession>
<dbReference type="PANTHER" id="PTHR34352">
    <property type="entry name" value="PROTEIN YHFA"/>
    <property type="match status" value="1"/>
</dbReference>
<dbReference type="EMBL" id="QXIY01000015">
    <property type="protein sequence ID" value="RIE17048.1"/>
    <property type="molecule type" value="Genomic_DNA"/>
</dbReference>
<dbReference type="Pfam" id="PF02566">
    <property type="entry name" value="OsmC"/>
    <property type="match status" value="1"/>
</dbReference>
<dbReference type="RefSeq" id="WP_119085433.1">
    <property type="nucleotide sequence ID" value="NZ_QXIY01000015.1"/>
</dbReference>
<dbReference type="OrthoDB" id="9781312at2"/>
<dbReference type="InterPro" id="IPR015946">
    <property type="entry name" value="KH_dom-like_a/b"/>
</dbReference>